<protein>
    <recommendedName>
        <fullName evidence="3">Host cell division inhibitor Icd-like protein</fullName>
    </recommendedName>
</protein>
<evidence type="ECO:0000313" key="2">
    <source>
        <dbReference type="Proteomes" id="UP000036305"/>
    </source>
</evidence>
<proteinExistence type="predicted"/>
<accession>A0ABR5G6Y9</accession>
<dbReference type="EMBL" id="LEUS01000030">
    <property type="protein sequence ID" value="KLY25868.1"/>
    <property type="molecule type" value="Genomic_DNA"/>
</dbReference>
<dbReference type="NCBIfam" id="NF033153">
    <property type="entry name" value="phage_ICD_like"/>
    <property type="match status" value="1"/>
</dbReference>
<sequence>MLSDTKSGVINPASRQNNRSLCLAGYSASLGFLRCRCCNSLRATLMICWISSSALRPISSIRFRASMEDSSKVSSLPSFCLRVISQRIAVTMKPAVDSPANFTDSISVKTSCGTRTFLICDLLLTLPVAIRPPVMLGGVIHYSNKCAFKSVDMDAHLISNEMHTLSTTETQVRHKKAKPGSGGTLTGPLTTSVIISNEVAMSNRTTSFTGRASISPTLFTWRFLALNRHDKKAKPCRLSVDAATEREARSILSPHFILSLAARLPVQEVADVEK</sequence>
<keyword evidence="2" id="KW-1185">Reference proteome</keyword>
<reference evidence="1 2" key="1">
    <citation type="submission" date="2015-06" db="EMBL/GenBank/DDBJ databases">
        <title>The Genome Sequence of None.</title>
        <authorList>
            <consortium name="The Broad Institute Genomics Platform"/>
            <consortium name="The Broad Institute Genome Sequencing Center for Infectious Disease"/>
            <person name="Earl A.M."/>
            <person name="Onderdonk A.B."/>
            <person name="Kirby J."/>
            <person name="Ferraro M.J."/>
            <person name="Huang S."/>
            <person name="Spencer M."/>
            <person name="Fodor A."/>
            <person name="Hooper D."/>
            <person name="Dekker J."/>
            <person name="O'Brien T."/>
            <person name="Quan V."/>
            <person name="Gombosev A."/>
            <person name="Delaney M."/>
            <person name="DuBois A."/>
            <person name="Ernst C."/>
            <person name="Kim D.S."/>
            <person name="Rossman W."/>
            <person name="Gohs F."/>
            <person name="Petruso H."/>
            <person name="Nozar T."/>
            <person name="Mougeot F."/>
            <person name="Manson-McGuire A."/>
            <person name="Young S."/>
            <person name="Abouelleil A."/>
            <person name="Cao P."/>
            <person name="Chapman S.B."/>
            <person name="Griggs A."/>
            <person name="Priest M."/>
            <person name="Shea T."/>
            <person name="Wortman I."/>
            <person name="Wortman J.R."/>
            <person name="Nusbaum C."/>
            <person name="Birren B."/>
        </authorList>
    </citation>
    <scope>NUCLEOTIDE SEQUENCE [LARGE SCALE GENOMIC DNA]</scope>
    <source>
        <strain evidence="1 2">MGH87</strain>
    </source>
</reference>
<name>A0ABR5G6Y9_9ENTR</name>
<comment type="caution">
    <text evidence="1">The sequence shown here is derived from an EMBL/GenBank/DDBJ whole genome shotgun (WGS) entry which is preliminary data.</text>
</comment>
<evidence type="ECO:0008006" key="3">
    <source>
        <dbReference type="Google" id="ProtNLM"/>
    </source>
</evidence>
<evidence type="ECO:0000313" key="1">
    <source>
        <dbReference type="EMBL" id="KLY25868.1"/>
    </source>
</evidence>
<gene>
    <name evidence="1" type="ORF">SK91_05780</name>
</gene>
<organism evidence="1 2">
    <name type="scientific">Klebsiella michiganensis</name>
    <dbReference type="NCBI Taxonomy" id="1134687"/>
    <lineage>
        <taxon>Bacteria</taxon>
        <taxon>Pseudomonadati</taxon>
        <taxon>Pseudomonadota</taxon>
        <taxon>Gammaproteobacteria</taxon>
        <taxon>Enterobacterales</taxon>
        <taxon>Enterobacteriaceae</taxon>
        <taxon>Klebsiella/Raoultella group</taxon>
        <taxon>Klebsiella</taxon>
    </lineage>
</organism>
<dbReference type="Proteomes" id="UP000036305">
    <property type="component" value="Unassembled WGS sequence"/>
</dbReference>